<dbReference type="InterPro" id="IPR011610">
    <property type="entry name" value="SAM_mthyl_Trfase_ML2640-like"/>
</dbReference>
<keyword evidence="3 6" id="KW-0489">Methyltransferase</keyword>
<evidence type="ECO:0000313" key="8">
    <source>
        <dbReference type="Proteomes" id="UP000295444"/>
    </source>
</evidence>
<evidence type="ECO:0000256" key="3">
    <source>
        <dbReference type="ARBA" id="ARBA00022603"/>
    </source>
</evidence>
<comment type="similarity">
    <text evidence="2 6">Belongs to the UPF0677 family.</text>
</comment>
<comment type="caution">
    <text evidence="7">The sequence shown here is derived from an EMBL/GenBank/DDBJ whole genome shotgun (WGS) entry which is preliminary data.</text>
</comment>
<protein>
    <recommendedName>
        <fullName evidence="6">S-adenosyl-L-methionine-dependent methyltransferase</fullName>
        <ecNumber evidence="6">2.1.1.-</ecNumber>
    </recommendedName>
</protein>
<sequence length="271" mass="29851">MSEIADVSDTARWVATFRARESSRPDALFHDPYAALLAGERGEAMVAQTSALARNGWSFTARTKLIDDLITDCLGDGCDRVVNLAAGLDARPYRLDVPDDLVWVEADLPVMVEEKERALADEKPRCELVRRSVDLADAKQRKQFLAAQVAGAQRAVVITEGLLPYLADDDVRAMSADLAEAGVRWWITDMMSPADVRIGRRVSRKQLASTPVRFGPEEGTGFFAPDGWTEIDAESVLRAAARFKRLPWPLRPLCLLPVGKFGSTVVRLARG</sequence>
<dbReference type="GO" id="GO:0008168">
    <property type="term" value="F:methyltransferase activity"/>
    <property type="evidence" value="ECO:0007669"/>
    <property type="project" value="UniProtKB-UniRule"/>
</dbReference>
<dbReference type="Gene3D" id="3.40.50.150">
    <property type="entry name" value="Vaccinia Virus protein VP39"/>
    <property type="match status" value="1"/>
</dbReference>
<accession>A0A4R6SDL6</accession>
<proteinExistence type="inferred from homology"/>
<dbReference type="Proteomes" id="UP000295444">
    <property type="component" value="Unassembled WGS sequence"/>
</dbReference>
<evidence type="ECO:0000256" key="6">
    <source>
        <dbReference type="RuleBase" id="RU362030"/>
    </source>
</evidence>
<dbReference type="SUPFAM" id="SSF53335">
    <property type="entry name" value="S-adenosyl-L-methionine-dependent methyltransferases"/>
    <property type="match status" value="1"/>
</dbReference>
<comment type="function">
    <text evidence="1 6">Exhibits S-adenosyl-L-methionine-dependent methyltransferase activity.</text>
</comment>
<evidence type="ECO:0000256" key="1">
    <source>
        <dbReference type="ARBA" id="ARBA00003907"/>
    </source>
</evidence>
<dbReference type="EMBL" id="SNXZ01000003">
    <property type="protein sequence ID" value="TDP98040.1"/>
    <property type="molecule type" value="Genomic_DNA"/>
</dbReference>
<keyword evidence="4 7" id="KW-0808">Transferase</keyword>
<organism evidence="7 8">
    <name type="scientific">Labedaea rhizosphaerae</name>
    <dbReference type="NCBI Taxonomy" id="598644"/>
    <lineage>
        <taxon>Bacteria</taxon>
        <taxon>Bacillati</taxon>
        <taxon>Actinomycetota</taxon>
        <taxon>Actinomycetes</taxon>
        <taxon>Pseudonocardiales</taxon>
        <taxon>Pseudonocardiaceae</taxon>
        <taxon>Labedaea</taxon>
    </lineage>
</organism>
<reference evidence="7 8" key="1">
    <citation type="submission" date="2019-03" db="EMBL/GenBank/DDBJ databases">
        <title>Genomic Encyclopedia of Type Strains, Phase IV (KMG-IV): sequencing the most valuable type-strain genomes for metagenomic binning, comparative biology and taxonomic classification.</title>
        <authorList>
            <person name="Goeker M."/>
        </authorList>
    </citation>
    <scope>NUCLEOTIDE SEQUENCE [LARGE SCALE GENOMIC DNA]</scope>
    <source>
        <strain evidence="7 8">DSM 45361</strain>
    </source>
</reference>
<dbReference type="NCBIfam" id="TIGR00027">
    <property type="entry name" value="mthyl_TIGR00027"/>
    <property type="match status" value="1"/>
</dbReference>
<keyword evidence="5 6" id="KW-0949">S-adenosyl-L-methionine</keyword>
<name>A0A4R6SDL6_LABRH</name>
<dbReference type="PANTHER" id="PTHR43619:SF2">
    <property type="entry name" value="S-ADENOSYL-L-METHIONINE-DEPENDENT METHYLTRANSFERASES SUPERFAMILY PROTEIN"/>
    <property type="match status" value="1"/>
</dbReference>
<dbReference type="PANTHER" id="PTHR43619">
    <property type="entry name" value="S-ADENOSYL-L-METHIONINE-DEPENDENT METHYLTRANSFERASE YKTD-RELATED"/>
    <property type="match status" value="1"/>
</dbReference>
<evidence type="ECO:0000256" key="5">
    <source>
        <dbReference type="ARBA" id="ARBA00022691"/>
    </source>
</evidence>
<dbReference type="AlphaFoldDB" id="A0A4R6SDL6"/>
<dbReference type="InterPro" id="IPR007213">
    <property type="entry name" value="Ppm1/Ppm2/Tcmp"/>
</dbReference>
<evidence type="ECO:0000313" key="7">
    <source>
        <dbReference type="EMBL" id="TDP98040.1"/>
    </source>
</evidence>
<keyword evidence="8" id="KW-1185">Reference proteome</keyword>
<dbReference type="RefSeq" id="WP_208115714.1">
    <property type="nucleotide sequence ID" value="NZ_SNXZ01000003.1"/>
</dbReference>
<dbReference type="EC" id="2.1.1.-" evidence="6"/>
<dbReference type="Pfam" id="PF04072">
    <property type="entry name" value="LCM"/>
    <property type="match status" value="1"/>
</dbReference>
<evidence type="ECO:0000256" key="2">
    <source>
        <dbReference type="ARBA" id="ARBA00008138"/>
    </source>
</evidence>
<dbReference type="GO" id="GO:0032259">
    <property type="term" value="P:methylation"/>
    <property type="evidence" value="ECO:0007669"/>
    <property type="project" value="UniProtKB-KW"/>
</dbReference>
<dbReference type="InterPro" id="IPR029063">
    <property type="entry name" value="SAM-dependent_MTases_sf"/>
</dbReference>
<evidence type="ECO:0000256" key="4">
    <source>
        <dbReference type="ARBA" id="ARBA00022679"/>
    </source>
</evidence>
<gene>
    <name evidence="7" type="ORF">EV186_1031020</name>
</gene>